<name>A0A9X9PSK4_GULGU</name>
<proteinExistence type="predicted"/>
<organism evidence="1 2">
    <name type="scientific">Gulo gulo</name>
    <name type="common">Wolverine</name>
    <name type="synonym">Gluton</name>
    <dbReference type="NCBI Taxonomy" id="48420"/>
    <lineage>
        <taxon>Eukaryota</taxon>
        <taxon>Metazoa</taxon>
        <taxon>Chordata</taxon>
        <taxon>Craniata</taxon>
        <taxon>Vertebrata</taxon>
        <taxon>Euteleostomi</taxon>
        <taxon>Mammalia</taxon>
        <taxon>Eutheria</taxon>
        <taxon>Laurasiatheria</taxon>
        <taxon>Carnivora</taxon>
        <taxon>Caniformia</taxon>
        <taxon>Musteloidea</taxon>
        <taxon>Mustelidae</taxon>
        <taxon>Guloninae</taxon>
        <taxon>Gulo</taxon>
    </lineage>
</organism>
<comment type="caution">
    <text evidence="1">The sequence shown here is derived from an EMBL/GenBank/DDBJ whole genome shotgun (WGS) entry which is preliminary data.</text>
</comment>
<dbReference type="AlphaFoldDB" id="A0A9X9PSK4"/>
<evidence type="ECO:0000313" key="2">
    <source>
        <dbReference type="Proteomes" id="UP000269945"/>
    </source>
</evidence>
<reference evidence="1 2" key="1">
    <citation type="submission" date="2018-10" db="EMBL/GenBank/DDBJ databases">
        <authorList>
            <person name="Ekblom R."/>
            <person name="Jareborg N."/>
        </authorList>
    </citation>
    <scope>NUCLEOTIDE SEQUENCE [LARGE SCALE GENOMIC DNA]</scope>
    <source>
        <tissue evidence="1">Muscle</tissue>
    </source>
</reference>
<dbReference type="Proteomes" id="UP000269945">
    <property type="component" value="Unassembled WGS sequence"/>
</dbReference>
<protein>
    <submittedName>
        <fullName evidence="1">Uncharacterized protein</fullName>
    </submittedName>
</protein>
<sequence>MYRRESNCNIPPPITYIEFHGHSTKSYRLFSLGLKWSKRVRPDVQGQILPVLPHRMK</sequence>
<evidence type="ECO:0000313" key="1">
    <source>
        <dbReference type="EMBL" id="VCW48606.1"/>
    </source>
</evidence>
<gene>
    <name evidence="1" type="ORF">BN2614_LOCUS1</name>
</gene>
<keyword evidence="2" id="KW-1185">Reference proteome</keyword>
<dbReference type="EMBL" id="CYRY02000009">
    <property type="protein sequence ID" value="VCW48606.1"/>
    <property type="molecule type" value="Genomic_DNA"/>
</dbReference>
<accession>A0A9X9PSK4</accession>